<evidence type="ECO:0000313" key="3">
    <source>
        <dbReference type="Proteomes" id="UP000501063"/>
    </source>
</evidence>
<dbReference type="Pfam" id="PF10123">
    <property type="entry name" value="Mu-like_Pro"/>
    <property type="match status" value="1"/>
</dbReference>
<dbReference type="RefSeq" id="WP_024767752.1">
    <property type="nucleotide sequence ID" value="NZ_CP049140.1"/>
</dbReference>
<gene>
    <name evidence="2" type="ORF">G5B91_07705</name>
</gene>
<evidence type="ECO:0000256" key="1">
    <source>
        <dbReference type="SAM" id="MobiDB-lite"/>
    </source>
</evidence>
<dbReference type="EMBL" id="CP049140">
    <property type="protein sequence ID" value="QIE86154.1"/>
    <property type="molecule type" value="Genomic_DNA"/>
</dbReference>
<organism evidence="2 3">
    <name type="scientific">Pseudomonas nitroreducens</name>
    <dbReference type="NCBI Taxonomy" id="46680"/>
    <lineage>
        <taxon>Bacteria</taxon>
        <taxon>Pseudomonadati</taxon>
        <taxon>Pseudomonadota</taxon>
        <taxon>Gammaproteobacteria</taxon>
        <taxon>Pseudomonadales</taxon>
        <taxon>Pseudomonadaceae</taxon>
        <taxon>Pseudomonas</taxon>
    </lineage>
</organism>
<dbReference type="PIRSF" id="PIRSF016624">
    <property type="entry name" value="Mu_prophg_I"/>
    <property type="match status" value="1"/>
</dbReference>
<dbReference type="AlphaFoldDB" id="A0A6G6IT31"/>
<dbReference type="KEGG" id="pnt:G5B91_07705"/>
<dbReference type="Proteomes" id="UP000501063">
    <property type="component" value="Chromosome"/>
</dbReference>
<dbReference type="InterPro" id="IPR012106">
    <property type="entry name" value="Phage_Mu_Gp1"/>
</dbReference>
<sequence length="339" mass="37443">MKTRPSLYNALATALCFELGTTVPEWVEVLPPGPTIGGRDGRQWSYDANQVINETVAHTQGVDLPFDYEHATELKAPKGEKAEASGWAREYRVNERGAVEARVEWTQKARNAIESREYRYISPVFAFDERTGRIARFSSFALVNKPNLLTKALNSEQATFLSQQPEESDMALAAILAALGLPETATEEEAVAAINKLLEDKKVALQTAANSEKAPSLALYVPRQDYNTLEQRALNAENQLQQHQKSQLTLAINAEIEGALKIGKITPATKDYHLAACQEEGGLERFREFVKNAPSVTDPVTPNGEHQGEKKALNAEEQAAAKAFGWTDEQYIENTKGVK</sequence>
<evidence type="ECO:0000313" key="2">
    <source>
        <dbReference type="EMBL" id="QIE86154.1"/>
    </source>
</evidence>
<name>A0A6G6IT31_PSENT</name>
<proteinExistence type="predicted"/>
<accession>A0A6G6IT31</accession>
<reference evidence="2 3" key="1">
    <citation type="submission" date="2020-02" db="EMBL/GenBank/DDBJ databases">
        <title>Integrative conjugative elements (ICEs) and plasmids drive adaptation of Pseudomonas nitroreducens strain HBP1 to wastewater environment.</title>
        <authorList>
            <person name="Sentchilo V."/>
            <person name="Carraro N."/>
            <person name="Bertelli C."/>
            <person name="van der Meer J.R."/>
        </authorList>
    </citation>
    <scope>NUCLEOTIDE SEQUENCE [LARGE SCALE GENOMIC DNA]</scope>
    <source>
        <strain evidence="2 3">HBP1</strain>
    </source>
</reference>
<protein>
    <submittedName>
        <fullName evidence="2">Uncharacterized protein</fullName>
    </submittedName>
</protein>
<feature type="region of interest" description="Disordered" evidence="1">
    <location>
        <begin position="295"/>
        <end position="317"/>
    </location>
</feature>